<feature type="transmembrane region" description="Helical" evidence="4">
    <location>
        <begin position="314"/>
        <end position="334"/>
    </location>
</feature>
<evidence type="ECO:0000256" key="4">
    <source>
        <dbReference type="SAM" id="Phobius"/>
    </source>
</evidence>
<feature type="compositionally biased region" description="Basic and acidic residues" evidence="3">
    <location>
        <begin position="259"/>
        <end position="276"/>
    </location>
</feature>
<dbReference type="STRING" id="96561.Dole_1048"/>
<gene>
    <name evidence="6" type="ordered locus">Dole_1048</name>
</gene>
<dbReference type="Pfam" id="PF14332">
    <property type="entry name" value="DUF4388"/>
    <property type="match status" value="1"/>
</dbReference>
<dbReference type="Proteomes" id="UP000008561">
    <property type="component" value="Chromosome"/>
</dbReference>
<dbReference type="eggNOG" id="COG2197">
    <property type="taxonomic scope" value="Bacteria"/>
</dbReference>
<keyword evidence="2" id="KW-0175">Coiled coil</keyword>
<sequence>MKKILAINIDTITLNIVSSLLSEHTTDFEILTAEKVGELDDIAGKIKVDIALIDLVKPSPADIEVLKFVAQSHSRLPLMVMTAFETGEIETALKAIGPVRYFEKPVDFKALADRLFDEMESGVGGAIHGISLASFLQMSEMERTSCTLRIKTEEKKGHLFLVKGALIAAETDSLSGEEAVFEILSWSSPSIEIENAVPDRKKEITAPLMTLLMEGLKRKDEKAGKKPKKGKIAIQKAASIPVTPAGEKLELEATATEGLQDKAAKKKPTKEQKDAPPPDEETQPAALETLEQLKASGKITDASKVLRRKRRISLTFKIVVVILVLLILACLWFFEARPWLVKRQYEQALTEVRKAGALEKKLAALDAYITTHPDSPYKSAAEKQKLDVAREMEIQAFDATLQKTSDLSIDDAFEEKALALYNDFLDKYPESVYAEEIQKRMADIPAIMKDAEYGKLQQIPKNDFSARIAAYKAYIEAYPRGENTQNVRRMLSDLGEDFYAHIVKSQAECDNEKNWESCIKLCKYFARHFPNHPRTAAVERSQALMEGQAALANLMEKVKDAGSDITVVKGLYQNFLKTYPDSPVKGTVTARLAAIETGKRQKMEWEQTLAYIQDSRNSIFDRTARMRRYVETNPPQAYRKDAQELLAWLEVEEAKVLQTLQQQQSLMEQQQEKREQLERMRVEIRKKLSATKGRYLERPADCIFDTQTKLTWAMLDSSAMAEQCMNYKTAAMYVKSLKTGGYTDWRLPKPNELLVIYNDRPAFPAAGAPWYWTSEVFSAAWHQKVNTVKRTAEGTWEKAEMDLEQCGAVRAVRP</sequence>
<dbReference type="eggNOG" id="COG4105">
    <property type="taxonomic scope" value="Bacteria"/>
</dbReference>
<dbReference type="InterPro" id="IPR025497">
    <property type="entry name" value="PatA-like_N"/>
</dbReference>
<feature type="coiled-coil region" evidence="2">
    <location>
        <begin position="660"/>
        <end position="694"/>
    </location>
</feature>
<dbReference type="InterPro" id="IPR011460">
    <property type="entry name" value="Lcl_C"/>
</dbReference>
<dbReference type="PANTHER" id="PTHR36304:SF4">
    <property type="entry name" value="DUF4388 DOMAIN-CONTAINING PROTEIN"/>
    <property type="match status" value="1"/>
</dbReference>
<evidence type="ECO:0000256" key="2">
    <source>
        <dbReference type="SAM" id="Coils"/>
    </source>
</evidence>
<dbReference type="PANTHER" id="PTHR36304">
    <property type="entry name" value="DOMAIN GTPASE-ACTIVATING PROTEIN, PUTATIVE-RELATED-RELATED"/>
    <property type="match status" value="1"/>
</dbReference>
<dbReference type="GO" id="GO:0000160">
    <property type="term" value="P:phosphorelay signal transduction system"/>
    <property type="evidence" value="ECO:0007669"/>
    <property type="project" value="InterPro"/>
</dbReference>
<feature type="region of interest" description="Disordered" evidence="3">
    <location>
        <begin position="258"/>
        <end position="284"/>
    </location>
</feature>
<dbReference type="PROSITE" id="PS50110">
    <property type="entry name" value="RESPONSE_REGULATORY"/>
    <property type="match status" value="1"/>
</dbReference>
<keyword evidence="1" id="KW-0597">Phosphoprotein</keyword>
<keyword evidence="7" id="KW-1185">Reference proteome</keyword>
<accession>A8ZX02</accession>
<name>A8ZX02_DESOH</name>
<dbReference type="InterPro" id="IPR011006">
    <property type="entry name" value="CheY-like_superfamily"/>
</dbReference>
<proteinExistence type="predicted"/>
<dbReference type="RefSeq" id="WP_012174476.1">
    <property type="nucleotide sequence ID" value="NC_009943.1"/>
</dbReference>
<organism evidence="6 7">
    <name type="scientific">Desulfosudis oleivorans (strain DSM 6200 / JCM 39069 / Hxd3)</name>
    <name type="common">Desulfococcus oleovorans</name>
    <dbReference type="NCBI Taxonomy" id="96561"/>
    <lineage>
        <taxon>Bacteria</taxon>
        <taxon>Pseudomonadati</taxon>
        <taxon>Thermodesulfobacteriota</taxon>
        <taxon>Desulfobacteria</taxon>
        <taxon>Desulfobacterales</taxon>
        <taxon>Desulfosudaceae</taxon>
        <taxon>Desulfosudis</taxon>
    </lineage>
</organism>
<dbReference type="InterPro" id="IPR011990">
    <property type="entry name" value="TPR-like_helical_dom_sf"/>
</dbReference>
<keyword evidence="4" id="KW-0472">Membrane</keyword>
<feature type="modified residue" description="4-aspartylphosphate" evidence="1">
    <location>
        <position position="54"/>
    </location>
</feature>
<keyword evidence="4" id="KW-1133">Transmembrane helix</keyword>
<dbReference type="SMART" id="SM00448">
    <property type="entry name" value="REC"/>
    <property type="match status" value="1"/>
</dbReference>
<dbReference type="SUPFAM" id="SSF52172">
    <property type="entry name" value="CheY-like"/>
    <property type="match status" value="1"/>
</dbReference>
<dbReference type="Pfam" id="PF07603">
    <property type="entry name" value="Lcl_C"/>
    <property type="match status" value="1"/>
</dbReference>
<evidence type="ECO:0000259" key="5">
    <source>
        <dbReference type="PROSITE" id="PS50110"/>
    </source>
</evidence>
<reference evidence="6 7" key="1">
    <citation type="submission" date="2007-10" db="EMBL/GenBank/DDBJ databases">
        <title>Complete sequence of Desulfococcus oleovorans Hxd3.</title>
        <authorList>
            <consortium name="US DOE Joint Genome Institute"/>
            <person name="Copeland A."/>
            <person name="Lucas S."/>
            <person name="Lapidus A."/>
            <person name="Barry K."/>
            <person name="Glavina del Rio T."/>
            <person name="Dalin E."/>
            <person name="Tice H."/>
            <person name="Pitluck S."/>
            <person name="Kiss H."/>
            <person name="Brettin T."/>
            <person name="Bruce D."/>
            <person name="Detter J.C."/>
            <person name="Han C."/>
            <person name="Schmutz J."/>
            <person name="Larimer F."/>
            <person name="Land M."/>
            <person name="Hauser L."/>
            <person name="Kyrpides N."/>
            <person name="Kim E."/>
            <person name="Wawrik B."/>
            <person name="Richardson P."/>
        </authorList>
    </citation>
    <scope>NUCLEOTIDE SEQUENCE [LARGE SCALE GENOMIC DNA]</scope>
    <source>
        <strain evidence="7">DSM 6200 / JCM 39069 / Hxd3</strain>
    </source>
</reference>
<dbReference type="Gene3D" id="1.25.40.10">
    <property type="entry name" value="Tetratricopeptide repeat domain"/>
    <property type="match status" value="2"/>
</dbReference>
<evidence type="ECO:0000256" key="3">
    <source>
        <dbReference type="SAM" id="MobiDB-lite"/>
    </source>
</evidence>
<feature type="domain" description="Response regulatory" evidence="5">
    <location>
        <begin position="3"/>
        <end position="119"/>
    </location>
</feature>
<dbReference type="EMBL" id="CP000859">
    <property type="protein sequence ID" value="ABW66858.1"/>
    <property type="molecule type" value="Genomic_DNA"/>
</dbReference>
<dbReference type="OrthoDB" id="5414729at2"/>
<evidence type="ECO:0000256" key="1">
    <source>
        <dbReference type="PROSITE-ProRule" id="PRU00169"/>
    </source>
</evidence>
<evidence type="ECO:0000313" key="7">
    <source>
        <dbReference type="Proteomes" id="UP000008561"/>
    </source>
</evidence>
<keyword evidence="4" id="KW-0812">Transmembrane</keyword>
<dbReference type="CDD" id="cd00156">
    <property type="entry name" value="REC"/>
    <property type="match status" value="1"/>
</dbReference>
<dbReference type="AlphaFoldDB" id="A8ZX02"/>
<dbReference type="HOGENOM" id="CLU_346726_0_0_7"/>
<evidence type="ECO:0000313" key="6">
    <source>
        <dbReference type="EMBL" id="ABW66858.1"/>
    </source>
</evidence>
<protein>
    <submittedName>
        <fullName evidence="6">Response regulator receiver protein</fullName>
    </submittedName>
</protein>
<dbReference type="KEGG" id="dol:Dole_1048"/>
<dbReference type="InterPro" id="IPR001789">
    <property type="entry name" value="Sig_transdc_resp-reg_receiver"/>
</dbReference>
<dbReference type="Gene3D" id="3.40.50.2300">
    <property type="match status" value="1"/>
</dbReference>